<dbReference type="GO" id="GO:0045892">
    <property type="term" value="P:negative regulation of DNA-templated transcription"/>
    <property type="evidence" value="ECO:0007669"/>
    <property type="project" value="UniProtKB-UniRule"/>
</dbReference>
<dbReference type="InterPro" id="IPR036390">
    <property type="entry name" value="WH_DNA-bd_sf"/>
</dbReference>
<keyword evidence="2 6" id="KW-0805">Transcription regulation</keyword>
<dbReference type="OrthoDB" id="9783139at2"/>
<keyword evidence="9" id="KW-1185">Reference proteome</keyword>
<dbReference type="FunFam" id="1.10.10.10:FF:000049">
    <property type="entry name" value="Heat-inducible transcription repressor HrcA"/>
    <property type="match status" value="1"/>
</dbReference>
<comment type="caution">
    <text evidence="8">The sequence shown here is derived from an EMBL/GenBank/DDBJ whole genome shotgun (WGS) entry which is preliminary data.</text>
</comment>
<evidence type="ECO:0000256" key="1">
    <source>
        <dbReference type="ARBA" id="ARBA00022491"/>
    </source>
</evidence>
<dbReference type="InterPro" id="IPR023120">
    <property type="entry name" value="WHTH_transcript_rep_HrcA_IDD"/>
</dbReference>
<protein>
    <recommendedName>
        <fullName evidence="6">Heat-inducible transcription repressor HrcA</fullName>
    </recommendedName>
</protein>
<evidence type="ECO:0000256" key="5">
    <source>
        <dbReference type="ARBA" id="ARBA00055319"/>
    </source>
</evidence>
<evidence type="ECO:0000256" key="3">
    <source>
        <dbReference type="ARBA" id="ARBA00023016"/>
    </source>
</evidence>
<proteinExistence type="inferred from homology"/>
<keyword evidence="4 6" id="KW-0804">Transcription</keyword>
<dbReference type="PIRSF" id="PIRSF005485">
    <property type="entry name" value="HrcA"/>
    <property type="match status" value="1"/>
</dbReference>
<dbReference type="Gene3D" id="3.30.390.60">
    <property type="entry name" value="Heat-inducible transcription repressor hrca homolog, domain 3"/>
    <property type="match status" value="1"/>
</dbReference>
<gene>
    <name evidence="6 8" type="primary">hrcA</name>
    <name evidence="8" type="ORF">CBZ_23490</name>
</gene>
<comment type="similarity">
    <text evidence="6">Belongs to the HrcA family.</text>
</comment>
<reference evidence="8 9" key="1">
    <citation type="submission" date="2019-01" db="EMBL/GenBank/DDBJ databases">
        <title>Draft genome sequence of Cellulomonas takizawaensis strain TKZ-21.</title>
        <authorList>
            <person name="Yamamura H."/>
            <person name="Hayashi T."/>
            <person name="Hamada M."/>
            <person name="Serisawa Y."/>
            <person name="Matsuyama K."/>
            <person name="Nakagawa Y."/>
            <person name="Otoguro M."/>
            <person name="Yanagida F."/>
            <person name="Hayakawa M."/>
        </authorList>
    </citation>
    <scope>NUCLEOTIDE SEQUENCE [LARGE SCALE GENOMIC DNA]</scope>
    <source>
        <strain evidence="8 9">NBRC12680</strain>
    </source>
</reference>
<dbReference type="GO" id="GO:0003677">
    <property type="term" value="F:DNA binding"/>
    <property type="evidence" value="ECO:0007669"/>
    <property type="project" value="InterPro"/>
</dbReference>
<dbReference type="InterPro" id="IPR002571">
    <property type="entry name" value="HrcA"/>
</dbReference>
<feature type="domain" description="Heat-inducible transcription repressor HrcA C-terminal" evidence="7">
    <location>
        <begin position="103"/>
        <end position="325"/>
    </location>
</feature>
<keyword evidence="1 6" id="KW-0678">Repressor</keyword>
<dbReference type="InterPro" id="IPR021153">
    <property type="entry name" value="HrcA_C"/>
</dbReference>
<dbReference type="Pfam" id="PF01628">
    <property type="entry name" value="HrcA"/>
    <property type="match status" value="1"/>
</dbReference>
<sequence>MSEDRRLDVLRAIVEDYVATREPVGSRALVERHSLGVSPATIRNDMAALEEGGYIAQPHTSAGRVPTDKGYRLFVDRLTTIKPMSAPERRAIGSFLDHAVDLDDVVDRAVRLIAQLTGQVAVVQYPSLRRSALRHVELVAVGARHLLVVLITDTGRVEQRTLEQDHDLDEAVLAQLRARLNVAATGRRLSELPEALGELHAAFAPEDAALVRAVVAVVEETLAQESEERVVLAGTANLARAGGTDFSHTIGPVLEALEEQVVLLRLLSEMAEDQAAVSVRIGRETQHEGLLETSFVTTGYGDESGTSLARVGSIGPLRMDYPGTMTAVRAVARYLTRILAG</sequence>
<evidence type="ECO:0000256" key="2">
    <source>
        <dbReference type="ARBA" id="ARBA00023015"/>
    </source>
</evidence>
<dbReference type="NCBIfam" id="TIGR00331">
    <property type="entry name" value="hrcA"/>
    <property type="match status" value="1"/>
</dbReference>
<dbReference type="Proteomes" id="UP000289954">
    <property type="component" value="Unassembled WGS sequence"/>
</dbReference>
<dbReference type="PANTHER" id="PTHR34824:SF1">
    <property type="entry name" value="HEAT-INDUCIBLE TRANSCRIPTION REPRESSOR HRCA"/>
    <property type="match status" value="1"/>
</dbReference>
<name>A0A402DT30_9CELL</name>
<dbReference type="InterPro" id="IPR036388">
    <property type="entry name" value="WH-like_DNA-bd_sf"/>
</dbReference>
<comment type="function">
    <text evidence="5 6">Negative regulator of class I heat shock genes (grpE-dnaK-dnaJ and groELS operons). Prevents heat-shock induction of these operons.</text>
</comment>
<dbReference type="SUPFAM" id="SSF55781">
    <property type="entry name" value="GAF domain-like"/>
    <property type="match status" value="1"/>
</dbReference>
<dbReference type="EMBL" id="BIMR01000193">
    <property type="protein sequence ID" value="GCE77293.1"/>
    <property type="molecule type" value="Genomic_DNA"/>
</dbReference>
<evidence type="ECO:0000313" key="8">
    <source>
        <dbReference type="EMBL" id="GCE77293.1"/>
    </source>
</evidence>
<dbReference type="InterPro" id="IPR029016">
    <property type="entry name" value="GAF-like_dom_sf"/>
</dbReference>
<dbReference type="HAMAP" id="MF_00081">
    <property type="entry name" value="HrcA"/>
    <property type="match status" value="1"/>
</dbReference>
<dbReference type="Gene3D" id="3.30.450.40">
    <property type="match status" value="1"/>
</dbReference>
<evidence type="ECO:0000259" key="7">
    <source>
        <dbReference type="Pfam" id="PF01628"/>
    </source>
</evidence>
<evidence type="ECO:0000256" key="6">
    <source>
        <dbReference type="HAMAP-Rule" id="MF_00081"/>
    </source>
</evidence>
<evidence type="ECO:0000256" key="4">
    <source>
        <dbReference type="ARBA" id="ARBA00023163"/>
    </source>
</evidence>
<evidence type="ECO:0000313" key="9">
    <source>
        <dbReference type="Proteomes" id="UP000289954"/>
    </source>
</evidence>
<keyword evidence="3 6" id="KW-0346">Stress response</keyword>
<dbReference type="RefSeq" id="WP_130781895.1">
    <property type="nucleotide sequence ID" value="NZ_BIMR01000193.1"/>
</dbReference>
<dbReference type="Gene3D" id="1.10.10.10">
    <property type="entry name" value="Winged helix-like DNA-binding domain superfamily/Winged helix DNA-binding domain"/>
    <property type="match status" value="1"/>
</dbReference>
<accession>A0A402DT30</accession>
<organism evidence="8 9">
    <name type="scientific">Cellulomonas biazotea</name>
    <dbReference type="NCBI Taxonomy" id="1709"/>
    <lineage>
        <taxon>Bacteria</taxon>
        <taxon>Bacillati</taxon>
        <taxon>Actinomycetota</taxon>
        <taxon>Actinomycetes</taxon>
        <taxon>Micrococcales</taxon>
        <taxon>Cellulomonadaceae</taxon>
        <taxon>Cellulomonas</taxon>
    </lineage>
</organism>
<dbReference type="SUPFAM" id="SSF46785">
    <property type="entry name" value="Winged helix' DNA-binding domain"/>
    <property type="match status" value="1"/>
</dbReference>
<dbReference type="PANTHER" id="PTHR34824">
    <property type="entry name" value="HEAT-INDUCIBLE TRANSCRIPTION REPRESSOR HRCA"/>
    <property type="match status" value="1"/>
</dbReference>
<dbReference type="AlphaFoldDB" id="A0A402DT30"/>